<protein>
    <recommendedName>
        <fullName evidence="9">ShKT domain-containing protein</fullName>
    </recommendedName>
</protein>
<evidence type="ECO:0000259" key="7">
    <source>
        <dbReference type="PROSITE" id="PS51670"/>
    </source>
</evidence>
<organism evidence="8">
    <name type="scientific">Emiliania huxleyi</name>
    <name type="common">Coccolithophore</name>
    <name type="synonym">Pontosphaera huxleyi</name>
    <dbReference type="NCBI Taxonomy" id="2903"/>
    <lineage>
        <taxon>Eukaryota</taxon>
        <taxon>Haptista</taxon>
        <taxon>Haptophyta</taxon>
        <taxon>Prymnesiophyceae</taxon>
        <taxon>Isochrysidales</taxon>
        <taxon>Noelaerhabdaceae</taxon>
        <taxon>Emiliania</taxon>
    </lineage>
</organism>
<dbReference type="Pfam" id="PF01549">
    <property type="entry name" value="ShK"/>
    <property type="match status" value="1"/>
</dbReference>
<dbReference type="GO" id="GO:0030134">
    <property type="term" value="C:COPII-coated ER to Golgi transport vesicle"/>
    <property type="evidence" value="ECO:0007669"/>
    <property type="project" value="TreeGrafter"/>
</dbReference>
<proteinExistence type="predicted"/>
<feature type="domain" description="Thioredoxin" evidence="6">
    <location>
        <begin position="209"/>
        <end position="336"/>
    </location>
</feature>
<dbReference type="EMBL" id="HBIR01044885">
    <property type="protein sequence ID" value="CAE0578557.1"/>
    <property type="molecule type" value="Transcribed_RNA"/>
</dbReference>
<dbReference type="InterPro" id="IPR039542">
    <property type="entry name" value="Erv_N"/>
</dbReference>
<evidence type="ECO:0000256" key="2">
    <source>
        <dbReference type="ARBA" id="ARBA00022692"/>
    </source>
</evidence>
<dbReference type="Gene3D" id="3.40.30.10">
    <property type="entry name" value="Glutaredoxin"/>
    <property type="match status" value="1"/>
</dbReference>
<keyword evidence="2 5" id="KW-0812">Transmembrane</keyword>
<dbReference type="InterPro" id="IPR003582">
    <property type="entry name" value="ShKT_dom"/>
</dbReference>
<dbReference type="InterPro" id="IPR036249">
    <property type="entry name" value="Thioredoxin-like_sf"/>
</dbReference>
<evidence type="ECO:0000256" key="5">
    <source>
        <dbReference type="SAM" id="Phobius"/>
    </source>
</evidence>
<dbReference type="InterPro" id="IPR013766">
    <property type="entry name" value="Thioredoxin_domain"/>
</dbReference>
<evidence type="ECO:0000256" key="1">
    <source>
        <dbReference type="ARBA" id="ARBA00004370"/>
    </source>
</evidence>
<evidence type="ECO:0000256" key="4">
    <source>
        <dbReference type="ARBA" id="ARBA00023136"/>
    </source>
</evidence>
<gene>
    <name evidence="8" type="ORF">EHUX00137_LOCUS35056</name>
</gene>
<sequence length="577" mass="62881">MGAATRVRSAHFFKKVPKEITEGTWLGGVVSITGVLVTALLVASLTQTYRTATVKTELMLDRPADSTVDVSFNITMERLPCRFASVDLFDETGTKRLNITLSIRKTRLSALDGSHLPDAAPEVWTDEPGEVAALAGEAGGEVGRQLSSTDGVVPVLTSFPDPAVAAARSAKGASGDAPPCVDLDESCPSWAKGGECDKNANYMHKNCAKACGVCDPGVEAPPDPPAGTVSFDDYLLDKELSLVAFGAPWCPWSRKMEPVLEEAHELVQMDGLLSQTVGIARVDCTHASSRELCKRMHISAFPTVRIYRHHNEHSHEEYEGERSAEALVEFLHEAIDMHEEELGWHPLTHLTHISGEGCEVSGRLRVSRVPGTLRISAQSHLHSFDPLSMNVTHHVDSFLFLEPGDDAGERLHLSDAARFWRTVPRRDGAARTMHHSLGVIDGGHGVGESQLRRETFVMHRQATTLKHFLKVVPTRSVMRAAPAPLDSYQYSTTFNEFSPHEAKLAMHVAGEDLEPRALVPQTVFSYDISPLRVVHRQAVGSFGDYLTQLCAVVGGVFTVFGLIDNVIHAGVKAAKQD</sequence>
<comment type="subcellular location">
    <subcellularLocation>
        <location evidence="1">Membrane</location>
    </subcellularLocation>
</comment>
<dbReference type="Pfam" id="PF07970">
    <property type="entry name" value="COPIIcoated_ERV"/>
    <property type="match status" value="1"/>
</dbReference>
<dbReference type="Gene3D" id="1.10.10.1940">
    <property type="match status" value="1"/>
</dbReference>
<dbReference type="PROSITE" id="PS51670">
    <property type="entry name" value="SHKT"/>
    <property type="match status" value="1"/>
</dbReference>
<dbReference type="AlphaFoldDB" id="A0A7S3TC33"/>
<dbReference type="PANTHER" id="PTHR10984:SF37">
    <property type="entry name" value="PROTEIN DISULFIDE-ISOMERASE 5-3"/>
    <property type="match status" value="1"/>
</dbReference>
<dbReference type="InterPro" id="IPR045888">
    <property type="entry name" value="Erv"/>
</dbReference>
<dbReference type="InterPro" id="IPR012936">
    <property type="entry name" value="Erv_C"/>
</dbReference>
<evidence type="ECO:0008006" key="9">
    <source>
        <dbReference type="Google" id="ProtNLM"/>
    </source>
</evidence>
<dbReference type="PROSITE" id="PS51352">
    <property type="entry name" value="THIOREDOXIN_2"/>
    <property type="match status" value="1"/>
</dbReference>
<keyword evidence="3 5" id="KW-1133">Transmembrane helix</keyword>
<evidence type="ECO:0000313" key="8">
    <source>
        <dbReference type="EMBL" id="CAE0578557.1"/>
    </source>
</evidence>
<feature type="domain" description="ShKT" evidence="7">
    <location>
        <begin position="180"/>
        <end position="214"/>
    </location>
</feature>
<evidence type="ECO:0000259" key="6">
    <source>
        <dbReference type="PROSITE" id="PS51352"/>
    </source>
</evidence>
<dbReference type="GO" id="GO:0005783">
    <property type="term" value="C:endoplasmic reticulum"/>
    <property type="evidence" value="ECO:0007669"/>
    <property type="project" value="TreeGrafter"/>
</dbReference>
<reference evidence="8" key="1">
    <citation type="submission" date="2021-01" db="EMBL/GenBank/DDBJ databases">
        <authorList>
            <person name="Corre E."/>
            <person name="Pelletier E."/>
            <person name="Niang G."/>
            <person name="Scheremetjew M."/>
            <person name="Finn R."/>
            <person name="Kale V."/>
            <person name="Holt S."/>
            <person name="Cochrane G."/>
            <person name="Meng A."/>
            <person name="Brown T."/>
            <person name="Cohen L."/>
        </authorList>
    </citation>
    <scope>NUCLEOTIDE SEQUENCE</scope>
    <source>
        <strain evidence="8">379</strain>
    </source>
</reference>
<feature type="transmembrane region" description="Helical" evidence="5">
    <location>
        <begin position="24"/>
        <end position="45"/>
    </location>
</feature>
<dbReference type="Pfam" id="PF13850">
    <property type="entry name" value="ERGIC_N"/>
    <property type="match status" value="1"/>
</dbReference>
<dbReference type="GO" id="GO:0016020">
    <property type="term" value="C:membrane"/>
    <property type="evidence" value="ECO:0007669"/>
    <property type="project" value="UniProtKB-SubCell"/>
</dbReference>
<name>A0A7S3TC33_EMIHU</name>
<dbReference type="PANTHER" id="PTHR10984">
    <property type="entry name" value="ENDOPLASMIC RETICULUM-GOLGI INTERMEDIATE COMPARTMENT PROTEIN"/>
    <property type="match status" value="1"/>
</dbReference>
<keyword evidence="4 5" id="KW-0472">Membrane</keyword>
<dbReference type="CDD" id="cd02961">
    <property type="entry name" value="PDI_a_family"/>
    <property type="match status" value="1"/>
</dbReference>
<evidence type="ECO:0000256" key="3">
    <source>
        <dbReference type="ARBA" id="ARBA00022989"/>
    </source>
</evidence>
<accession>A0A7S3TC33</accession>
<dbReference type="Pfam" id="PF00085">
    <property type="entry name" value="Thioredoxin"/>
    <property type="match status" value="1"/>
</dbReference>
<dbReference type="SUPFAM" id="SSF52833">
    <property type="entry name" value="Thioredoxin-like"/>
    <property type="match status" value="1"/>
</dbReference>
<dbReference type="SMART" id="SM00254">
    <property type="entry name" value="ShKT"/>
    <property type="match status" value="1"/>
</dbReference>